<dbReference type="GO" id="GO:0098796">
    <property type="term" value="C:membrane protein complex"/>
    <property type="evidence" value="ECO:0007669"/>
    <property type="project" value="UniProtKB-ARBA"/>
</dbReference>
<organism evidence="5 6">
    <name type="scientific">Virgisporangium aliadipatigenens</name>
    <dbReference type="NCBI Taxonomy" id="741659"/>
    <lineage>
        <taxon>Bacteria</taxon>
        <taxon>Bacillati</taxon>
        <taxon>Actinomycetota</taxon>
        <taxon>Actinomycetes</taxon>
        <taxon>Micromonosporales</taxon>
        <taxon>Micromonosporaceae</taxon>
        <taxon>Virgisporangium</taxon>
    </lineage>
</organism>
<evidence type="ECO:0000259" key="4">
    <source>
        <dbReference type="PROSITE" id="PS50893"/>
    </source>
</evidence>
<evidence type="ECO:0000313" key="6">
    <source>
        <dbReference type="Proteomes" id="UP000619260"/>
    </source>
</evidence>
<dbReference type="Gene3D" id="3.40.50.300">
    <property type="entry name" value="P-loop containing nucleotide triphosphate hydrolases"/>
    <property type="match status" value="1"/>
</dbReference>
<dbReference type="GO" id="GO:0005886">
    <property type="term" value="C:plasma membrane"/>
    <property type="evidence" value="ECO:0007669"/>
    <property type="project" value="TreeGrafter"/>
</dbReference>
<dbReference type="GO" id="GO:0022857">
    <property type="term" value="F:transmembrane transporter activity"/>
    <property type="evidence" value="ECO:0007669"/>
    <property type="project" value="TreeGrafter"/>
</dbReference>
<dbReference type="InterPro" id="IPR017871">
    <property type="entry name" value="ABC_transporter-like_CS"/>
</dbReference>
<evidence type="ECO:0000313" key="5">
    <source>
        <dbReference type="EMBL" id="GIJ45526.1"/>
    </source>
</evidence>
<dbReference type="SMART" id="SM00382">
    <property type="entry name" value="AAA"/>
    <property type="match status" value="1"/>
</dbReference>
<feature type="domain" description="ABC transporter" evidence="4">
    <location>
        <begin position="5"/>
        <end position="236"/>
    </location>
</feature>
<dbReference type="GO" id="GO:0005524">
    <property type="term" value="F:ATP binding"/>
    <property type="evidence" value="ECO:0007669"/>
    <property type="project" value="UniProtKB-KW"/>
</dbReference>
<dbReference type="RefSeq" id="WP_203899058.1">
    <property type="nucleotide sequence ID" value="NZ_BOPF01000007.1"/>
</dbReference>
<dbReference type="InterPro" id="IPR017911">
    <property type="entry name" value="MacB-like_ATP-bd"/>
</dbReference>
<protein>
    <submittedName>
        <fullName evidence="5">ABC transporter ATP-binding protein</fullName>
    </submittedName>
</protein>
<sequence length="266" mass="27638">MDEVVRLWSVRRRYGAVTALDDVTIGFGAGTFTAIMGPSGSGKSTLLQCAAGLDRPDAGRVEVAGVTLTGLSEGRLTRLRRERIGFVFQAFNLLPTLTAEQNVGLPLRLAGRRPDRATVRRALADVGLAGRERHRPGALSGGQQQRVAIARALVTEPAVLFADEPTGALDRATGHEVLGMLRRLVDTAGQTLIMVTHDPVAAGYADRVVFLADGRVAGRLDRPTPEQVAAWLAAPTAATGPDPAGRGAQGLGGVGHGVDVAGGAAC</sequence>
<dbReference type="FunFam" id="3.40.50.300:FF:000032">
    <property type="entry name" value="Export ABC transporter ATP-binding protein"/>
    <property type="match status" value="1"/>
</dbReference>
<dbReference type="GO" id="GO:0016887">
    <property type="term" value="F:ATP hydrolysis activity"/>
    <property type="evidence" value="ECO:0007669"/>
    <property type="project" value="InterPro"/>
</dbReference>
<accession>A0A8J3YI59</accession>
<dbReference type="InterPro" id="IPR015854">
    <property type="entry name" value="ABC_transpr_LolD-like"/>
</dbReference>
<comment type="caution">
    <text evidence="5">The sequence shown here is derived from an EMBL/GenBank/DDBJ whole genome shotgun (WGS) entry which is preliminary data.</text>
</comment>
<name>A0A8J3YI59_9ACTN</name>
<dbReference type="PROSITE" id="PS50893">
    <property type="entry name" value="ABC_TRANSPORTER_2"/>
    <property type="match status" value="1"/>
</dbReference>
<evidence type="ECO:0000256" key="1">
    <source>
        <dbReference type="ARBA" id="ARBA00022448"/>
    </source>
</evidence>
<dbReference type="PROSITE" id="PS00211">
    <property type="entry name" value="ABC_TRANSPORTER_1"/>
    <property type="match status" value="1"/>
</dbReference>
<dbReference type="SUPFAM" id="SSF52540">
    <property type="entry name" value="P-loop containing nucleoside triphosphate hydrolases"/>
    <property type="match status" value="1"/>
</dbReference>
<keyword evidence="2" id="KW-0547">Nucleotide-binding</keyword>
<dbReference type="CDD" id="cd03255">
    <property type="entry name" value="ABC_MJ0796_LolCDE_FtsE"/>
    <property type="match status" value="1"/>
</dbReference>
<reference evidence="5" key="1">
    <citation type="submission" date="2021-01" db="EMBL/GenBank/DDBJ databases">
        <title>Whole genome shotgun sequence of Virgisporangium aliadipatigenens NBRC 105644.</title>
        <authorList>
            <person name="Komaki H."/>
            <person name="Tamura T."/>
        </authorList>
    </citation>
    <scope>NUCLEOTIDE SEQUENCE</scope>
    <source>
        <strain evidence="5">NBRC 105644</strain>
    </source>
</reference>
<dbReference type="InterPro" id="IPR003439">
    <property type="entry name" value="ABC_transporter-like_ATP-bd"/>
</dbReference>
<evidence type="ECO:0000256" key="2">
    <source>
        <dbReference type="ARBA" id="ARBA00022741"/>
    </source>
</evidence>
<keyword evidence="1" id="KW-0813">Transport</keyword>
<evidence type="ECO:0000256" key="3">
    <source>
        <dbReference type="ARBA" id="ARBA00022840"/>
    </source>
</evidence>
<dbReference type="EMBL" id="BOPF01000007">
    <property type="protein sequence ID" value="GIJ45526.1"/>
    <property type="molecule type" value="Genomic_DNA"/>
</dbReference>
<keyword evidence="6" id="KW-1185">Reference proteome</keyword>
<dbReference type="InterPro" id="IPR027417">
    <property type="entry name" value="P-loop_NTPase"/>
</dbReference>
<gene>
    <name evidence="5" type="ORF">Val02_24120</name>
</gene>
<proteinExistence type="predicted"/>
<keyword evidence="3 5" id="KW-0067">ATP-binding</keyword>
<dbReference type="PANTHER" id="PTHR24220">
    <property type="entry name" value="IMPORT ATP-BINDING PROTEIN"/>
    <property type="match status" value="1"/>
</dbReference>
<dbReference type="Pfam" id="PF00005">
    <property type="entry name" value="ABC_tran"/>
    <property type="match status" value="1"/>
</dbReference>
<dbReference type="AlphaFoldDB" id="A0A8J3YI59"/>
<dbReference type="PANTHER" id="PTHR24220:SF685">
    <property type="entry name" value="ABC TRANSPORTER RELATED"/>
    <property type="match status" value="1"/>
</dbReference>
<dbReference type="InterPro" id="IPR003593">
    <property type="entry name" value="AAA+_ATPase"/>
</dbReference>
<dbReference type="Proteomes" id="UP000619260">
    <property type="component" value="Unassembled WGS sequence"/>
</dbReference>